<evidence type="ECO:0000313" key="6">
    <source>
        <dbReference type="EMBL" id="AWO01185.1"/>
    </source>
</evidence>
<keyword evidence="4" id="KW-0012">Acyltransferase</keyword>
<sequence>MQSVILIGYSGHAYSVINIFTADRWLLAGYMDDEEKKANPFDLSYLGSEKNVETLRWHRDTLFFVAVGNNHARRKITQFLQENRILIANAVHPSASVNGIVAANAGVMIGINAAVNALAEIHEGVICNTGCVIEHECIINKFAHIAPGAVLAGNVSIGEETFIGANAVIRQGVTIGRNVTVGAGSVIIHDIPDNMVVAGNPGRPLNKTSN</sequence>
<dbReference type="Pfam" id="PF00132">
    <property type="entry name" value="Hexapep"/>
    <property type="match status" value="1"/>
</dbReference>
<evidence type="ECO:0000256" key="4">
    <source>
        <dbReference type="ARBA" id="ARBA00023315"/>
    </source>
</evidence>
<evidence type="ECO:0000256" key="3">
    <source>
        <dbReference type="ARBA" id="ARBA00022737"/>
    </source>
</evidence>
<organism evidence="6 7">
    <name type="scientific">Chitinophaga alhagiae</name>
    <dbReference type="NCBI Taxonomy" id="2203219"/>
    <lineage>
        <taxon>Bacteria</taxon>
        <taxon>Pseudomonadati</taxon>
        <taxon>Bacteroidota</taxon>
        <taxon>Chitinophagia</taxon>
        <taxon>Chitinophagales</taxon>
        <taxon>Chitinophagaceae</taxon>
        <taxon>Chitinophaga</taxon>
    </lineage>
</organism>
<dbReference type="CDD" id="cd03360">
    <property type="entry name" value="LbH_AT_putative"/>
    <property type="match status" value="1"/>
</dbReference>
<evidence type="ECO:0000313" key="7">
    <source>
        <dbReference type="Proteomes" id="UP000246099"/>
    </source>
</evidence>
<dbReference type="SUPFAM" id="SSF51161">
    <property type="entry name" value="Trimeric LpxA-like enzymes"/>
    <property type="match status" value="1"/>
</dbReference>
<accession>A0ABM6WBC3</accession>
<dbReference type="EMBL" id="CP029600">
    <property type="protein sequence ID" value="AWO01185.1"/>
    <property type="molecule type" value="Genomic_DNA"/>
</dbReference>
<dbReference type="PANTHER" id="PTHR43300">
    <property type="entry name" value="ACETYLTRANSFERASE"/>
    <property type="match status" value="1"/>
</dbReference>
<dbReference type="Gene3D" id="2.160.10.10">
    <property type="entry name" value="Hexapeptide repeat proteins"/>
    <property type="match status" value="1"/>
</dbReference>
<dbReference type="InterPro" id="IPR041561">
    <property type="entry name" value="PglD_N"/>
</dbReference>
<dbReference type="Proteomes" id="UP000246099">
    <property type="component" value="Chromosome"/>
</dbReference>
<keyword evidence="3" id="KW-0677">Repeat</keyword>
<dbReference type="InterPro" id="IPR020019">
    <property type="entry name" value="AcTrfase_PglD-like"/>
</dbReference>
<evidence type="ECO:0000256" key="2">
    <source>
        <dbReference type="ARBA" id="ARBA00022679"/>
    </source>
</evidence>
<dbReference type="InterPro" id="IPR050179">
    <property type="entry name" value="Trans_hexapeptide_repeat"/>
</dbReference>
<keyword evidence="2" id="KW-0808">Transferase</keyword>
<name>A0ABM6WBC3_9BACT</name>
<keyword evidence="7" id="KW-1185">Reference proteome</keyword>
<proteinExistence type="inferred from homology"/>
<feature type="domain" description="PglD N-terminal" evidence="5">
    <location>
        <begin position="4"/>
        <end position="78"/>
    </location>
</feature>
<dbReference type="InterPro" id="IPR018357">
    <property type="entry name" value="Hexapep_transf_CS"/>
</dbReference>
<protein>
    <submittedName>
        <fullName evidence="6">N-acetylneuraminate synthase</fullName>
    </submittedName>
</protein>
<dbReference type="InterPro" id="IPR001451">
    <property type="entry name" value="Hexapep"/>
</dbReference>
<dbReference type="PANTHER" id="PTHR43300:SF7">
    <property type="entry name" value="UDP-N-ACETYLBACILLOSAMINE N-ACETYLTRANSFERASE"/>
    <property type="match status" value="1"/>
</dbReference>
<dbReference type="Gene3D" id="3.40.50.20">
    <property type="match status" value="1"/>
</dbReference>
<dbReference type="InterPro" id="IPR011004">
    <property type="entry name" value="Trimer_LpxA-like_sf"/>
</dbReference>
<dbReference type="Pfam" id="PF17836">
    <property type="entry name" value="PglD_N"/>
    <property type="match status" value="1"/>
</dbReference>
<gene>
    <name evidence="6" type="ORF">DLD77_05505</name>
</gene>
<comment type="similarity">
    <text evidence="1">Belongs to the transferase hexapeptide repeat family.</text>
</comment>
<dbReference type="PROSITE" id="PS00101">
    <property type="entry name" value="HEXAPEP_TRANSFERASES"/>
    <property type="match status" value="1"/>
</dbReference>
<dbReference type="NCBIfam" id="TIGR03570">
    <property type="entry name" value="NeuD_NnaD"/>
    <property type="match status" value="1"/>
</dbReference>
<dbReference type="RefSeq" id="WP_119077400.1">
    <property type="nucleotide sequence ID" value="NZ_CP029600.1"/>
</dbReference>
<reference evidence="6 7" key="1">
    <citation type="submission" date="2018-05" db="EMBL/GenBank/DDBJ databases">
        <title>Chitinophaga sp. nov., isolated from rhizosphere soil of Alhagi.</title>
        <authorList>
            <person name="Liu Y."/>
        </authorList>
    </citation>
    <scope>NUCLEOTIDE SEQUENCE [LARGE SCALE GENOMIC DNA]</scope>
    <source>
        <strain evidence="6 7">T22</strain>
    </source>
</reference>
<evidence type="ECO:0000256" key="1">
    <source>
        <dbReference type="ARBA" id="ARBA00007274"/>
    </source>
</evidence>
<evidence type="ECO:0000259" key="5">
    <source>
        <dbReference type="Pfam" id="PF17836"/>
    </source>
</evidence>